<dbReference type="InterPro" id="IPR041916">
    <property type="entry name" value="Anti_sigma_zinc_sf"/>
</dbReference>
<keyword evidence="3" id="KW-0472">Membrane</keyword>
<dbReference type="InterPro" id="IPR027383">
    <property type="entry name" value="Znf_put"/>
</dbReference>
<dbReference type="Pfam" id="PF13490">
    <property type="entry name" value="zf-HC2"/>
    <property type="match status" value="1"/>
</dbReference>
<feature type="transmembrane region" description="Helical" evidence="3">
    <location>
        <begin position="85"/>
        <end position="106"/>
    </location>
</feature>
<accession>A0A940WQ03</accession>
<evidence type="ECO:0000256" key="2">
    <source>
        <dbReference type="ARBA" id="ARBA00023163"/>
    </source>
</evidence>
<keyword evidence="3" id="KW-0812">Transmembrane</keyword>
<evidence type="ECO:0000313" key="5">
    <source>
        <dbReference type="EMBL" id="MBP2705006.1"/>
    </source>
</evidence>
<keyword evidence="2" id="KW-0804">Transcription</keyword>
<proteinExistence type="predicted"/>
<evidence type="ECO:0000256" key="3">
    <source>
        <dbReference type="SAM" id="Phobius"/>
    </source>
</evidence>
<evidence type="ECO:0000313" key="6">
    <source>
        <dbReference type="Proteomes" id="UP000674234"/>
    </source>
</evidence>
<dbReference type="EMBL" id="JAFCNB010000006">
    <property type="protein sequence ID" value="MBP2705006.1"/>
    <property type="molecule type" value="Genomic_DNA"/>
</dbReference>
<dbReference type="RefSeq" id="WP_210156277.1">
    <property type="nucleotide sequence ID" value="NZ_JAFCNB010000006.1"/>
</dbReference>
<comment type="caution">
    <text evidence="5">The sequence shown here is derived from an EMBL/GenBank/DDBJ whole genome shotgun (WGS) entry which is preliminary data.</text>
</comment>
<keyword evidence="6" id="KW-1185">Reference proteome</keyword>
<dbReference type="Proteomes" id="UP000674234">
    <property type="component" value="Unassembled WGS sequence"/>
</dbReference>
<name>A0A940WQ03_9ACTN</name>
<keyword evidence="1" id="KW-0805">Transcription regulation</keyword>
<reference evidence="5" key="1">
    <citation type="submission" date="2021-02" db="EMBL/GenBank/DDBJ databases">
        <title>Draft genome sequence of Microbispora sp. RL4-1S isolated from rice leaves in Thailand.</title>
        <authorList>
            <person name="Muangham S."/>
            <person name="Duangmal K."/>
        </authorList>
    </citation>
    <scope>NUCLEOTIDE SEQUENCE</scope>
    <source>
        <strain evidence="5">RL4-1S</strain>
    </source>
</reference>
<sequence length="251" mass="25694">MTCDEVRISLGVYVLGALDDEETARVEAHLDGCPDCRAELAELSGLPPLLARVSADEIAHASEPPRAVLDRLLADSVRRRRRSRALLTLAASIVVAALGGTTWLGLAGDGGGQVTSAAAASAAAEGSAQAPQDNVLMAPVTPGADARSKVAPDRQAATAASVRLAIKMTPTKDGTRVAAEVSGVPVGTACTLHAVGVDGTVTEVASWSVDPASYGADGTSTYESSTALRAHQISRFELRDQDGRTLAAVDV</sequence>
<dbReference type="Gene3D" id="1.10.10.1320">
    <property type="entry name" value="Anti-sigma factor, zinc-finger domain"/>
    <property type="match status" value="1"/>
</dbReference>
<gene>
    <name evidence="5" type="ORF">JOL79_14390</name>
</gene>
<keyword evidence="3" id="KW-1133">Transmembrane helix</keyword>
<dbReference type="AlphaFoldDB" id="A0A940WQ03"/>
<organism evidence="5 6">
    <name type="scientific">Microbispora oryzae</name>
    <dbReference type="NCBI Taxonomy" id="2806554"/>
    <lineage>
        <taxon>Bacteria</taxon>
        <taxon>Bacillati</taxon>
        <taxon>Actinomycetota</taxon>
        <taxon>Actinomycetes</taxon>
        <taxon>Streptosporangiales</taxon>
        <taxon>Streptosporangiaceae</taxon>
        <taxon>Microbispora</taxon>
    </lineage>
</organism>
<protein>
    <submittedName>
        <fullName evidence="5">Zf-HC2 domain-containing protein</fullName>
    </submittedName>
</protein>
<evidence type="ECO:0000256" key="1">
    <source>
        <dbReference type="ARBA" id="ARBA00023015"/>
    </source>
</evidence>
<evidence type="ECO:0000259" key="4">
    <source>
        <dbReference type="Pfam" id="PF13490"/>
    </source>
</evidence>
<feature type="domain" description="Putative zinc-finger" evidence="4">
    <location>
        <begin position="3"/>
        <end position="37"/>
    </location>
</feature>